<dbReference type="STRING" id="280332.CQ12_04290"/>
<protein>
    <submittedName>
        <fullName evidence="1">Uncharacterized protein</fullName>
    </submittedName>
</protein>
<comment type="caution">
    <text evidence="1">The sequence shown here is derived from an EMBL/GenBank/DDBJ whole genome shotgun (WGS) entry which is preliminary data.</text>
</comment>
<dbReference type="EMBL" id="LLXZ01000215">
    <property type="protein sequence ID" value="KRQ94753.1"/>
    <property type="molecule type" value="Genomic_DNA"/>
</dbReference>
<accession>A0A0R3KGC3</accession>
<reference evidence="1 2" key="1">
    <citation type="submission" date="2014-03" db="EMBL/GenBank/DDBJ databases">
        <title>Bradyrhizobium valentinum sp. nov., isolated from effective nodules of Lupinus mariae-josephae, a lupine endemic of basic-lime soils in Eastern Spain.</title>
        <authorList>
            <person name="Duran D."/>
            <person name="Rey L."/>
            <person name="Navarro A."/>
            <person name="Busquets A."/>
            <person name="Imperial J."/>
            <person name="Ruiz-Argueso T."/>
        </authorList>
    </citation>
    <scope>NUCLEOTIDE SEQUENCE [LARGE SCALE GENOMIC DNA]</scope>
    <source>
        <strain evidence="1 2">PAC68</strain>
    </source>
</reference>
<dbReference type="AlphaFoldDB" id="A0A0R3KGC3"/>
<proteinExistence type="predicted"/>
<organism evidence="1 2">
    <name type="scientific">Bradyrhizobium jicamae</name>
    <dbReference type="NCBI Taxonomy" id="280332"/>
    <lineage>
        <taxon>Bacteria</taxon>
        <taxon>Pseudomonadati</taxon>
        <taxon>Pseudomonadota</taxon>
        <taxon>Alphaproteobacteria</taxon>
        <taxon>Hyphomicrobiales</taxon>
        <taxon>Nitrobacteraceae</taxon>
        <taxon>Bradyrhizobium</taxon>
    </lineage>
</organism>
<keyword evidence="2" id="KW-1185">Reference proteome</keyword>
<dbReference type="Proteomes" id="UP000050863">
    <property type="component" value="Unassembled WGS sequence"/>
</dbReference>
<name>A0A0R3KGC3_9BRAD</name>
<sequence>MMLVVQPYPRGRREGAKIMSDRFTSALLTALNEAAEVKESDWTSIEAVLRGPVAAADAQTQVAVYPPDPENRFAATVSSCMARVREGR</sequence>
<evidence type="ECO:0000313" key="1">
    <source>
        <dbReference type="EMBL" id="KRQ94753.1"/>
    </source>
</evidence>
<gene>
    <name evidence="1" type="ORF">CQ12_04290</name>
</gene>
<evidence type="ECO:0000313" key="2">
    <source>
        <dbReference type="Proteomes" id="UP000050863"/>
    </source>
</evidence>